<evidence type="ECO:0000259" key="2">
    <source>
        <dbReference type="PROSITE" id="PS50035"/>
    </source>
</evidence>
<dbReference type="Pfam" id="PF13918">
    <property type="entry name" value="PLDc_3"/>
    <property type="match status" value="1"/>
</dbReference>
<dbReference type="PANTHER" id="PTHR10185:SF25">
    <property type="entry name" value="PLD PHOSPHODIESTERASE DOMAIN-CONTAINING PROTEIN"/>
    <property type="match status" value="1"/>
</dbReference>
<gene>
    <name evidence="3" type="ORF">CGOC_LOCUS879</name>
</gene>
<comment type="similarity">
    <text evidence="1">Belongs to the phospholipase D family.</text>
</comment>
<dbReference type="InterPro" id="IPR050874">
    <property type="entry name" value="Diverse_PLD-related"/>
</dbReference>
<dbReference type="InterPro" id="IPR032803">
    <property type="entry name" value="PLDc_3"/>
</dbReference>
<protein>
    <recommendedName>
        <fullName evidence="2">PLD phosphodiesterase domain-containing protein</fullName>
    </recommendedName>
</protein>
<evidence type="ECO:0000313" key="4">
    <source>
        <dbReference type="Proteomes" id="UP000271889"/>
    </source>
</evidence>
<dbReference type="PANTHER" id="PTHR10185">
    <property type="entry name" value="PHOSPHOLIPASE D - RELATED"/>
    <property type="match status" value="1"/>
</dbReference>
<dbReference type="CDD" id="cd09107">
    <property type="entry name" value="PLDc_vPLD3_4_5_like_2"/>
    <property type="match status" value="1"/>
</dbReference>
<dbReference type="OrthoDB" id="1923775at2759"/>
<keyword evidence="4" id="KW-1185">Reference proteome</keyword>
<reference evidence="3 4" key="1">
    <citation type="submission" date="2018-11" db="EMBL/GenBank/DDBJ databases">
        <authorList>
            <consortium name="Pathogen Informatics"/>
        </authorList>
    </citation>
    <scope>NUCLEOTIDE SEQUENCE [LARGE SCALE GENOMIC DNA]</scope>
</reference>
<evidence type="ECO:0000313" key="3">
    <source>
        <dbReference type="EMBL" id="VDK46849.1"/>
    </source>
</evidence>
<sequence length="232" mass="26391">QDHFFCLITGLNKKNETSFQTSPKELNHQGRTWDLDAILTEIDNARESLDIHVMDYFPLIVYTRPKKYFPTIDDAIRRAVLRGVQVRILSAALHYPELGVRFLRSLAALNNVDENATIEVKIFKVPSDDLDNIVISRERRTHNKFMVSESAVIIGTSNWSGDYFVGGTTGAAIIIKQKKGKRTIFDRDWNSEYAHSLEDYFVGCIERGVQADFCEGEKDPSLFESTVAPRIS</sequence>
<dbReference type="Gene3D" id="3.30.870.10">
    <property type="entry name" value="Endonuclease Chain A"/>
    <property type="match status" value="1"/>
</dbReference>
<proteinExistence type="inferred from homology"/>
<dbReference type="SUPFAM" id="SSF56024">
    <property type="entry name" value="Phospholipase D/nuclease"/>
    <property type="match status" value="1"/>
</dbReference>
<dbReference type="GO" id="GO:0003824">
    <property type="term" value="F:catalytic activity"/>
    <property type="evidence" value="ECO:0007669"/>
    <property type="project" value="InterPro"/>
</dbReference>
<name>A0A3P6QE33_CYLGO</name>
<dbReference type="PROSITE" id="PS50035">
    <property type="entry name" value="PLD"/>
    <property type="match status" value="1"/>
</dbReference>
<feature type="domain" description="PLD phosphodiesterase" evidence="2">
    <location>
        <begin position="137"/>
        <end position="163"/>
    </location>
</feature>
<dbReference type="Proteomes" id="UP000271889">
    <property type="component" value="Unassembled WGS sequence"/>
</dbReference>
<accession>A0A3P6QE33</accession>
<organism evidence="3 4">
    <name type="scientific">Cylicostephanus goldi</name>
    <name type="common">Nematode worm</name>
    <dbReference type="NCBI Taxonomy" id="71465"/>
    <lineage>
        <taxon>Eukaryota</taxon>
        <taxon>Metazoa</taxon>
        <taxon>Ecdysozoa</taxon>
        <taxon>Nematoda</taxon>
        <taxon>Chromadorea</taxon>
        <taxon>Rhabditida</taxon>
        <taxon>Rhabditina</taxon>
        <taxon>Rhabditomorpha</taxon>
        <taxon>Strongyloidea</taxon>
        <taxon>Strongylidae</taxon>
        <taxon>Cylicostephanus</taxon>
    </lineage>
</organism>
<dbReference type="EMBL" id="UYRV01001384">
    <property type="protein sequence ID" value="VDK46849.1"/>
    <property type="molecule type" value="Genomic_DNA"/>
</dbReference>
<feature type="non-terminal residue" evidence="3">
    <location>
        <position position="1"/>
    </location>
</feature>
<dbReference type="InterPro" id="IPR001736">
    <property type="entry name" value="PLipase_D/transphosphatidylase"/>
</dbReference>
<evidence type="ECO:0000256" key="1">
    <source>
        <dbReference type="ARBA" id="ARBA00008664"/>
    </source>
</evidence>
<dbReference type="AlphaFoldDB" id="A0A3P6QE33"/>